<feature type="transmembrane region" description="Helical" evidence="1">
    <location>
        <begin position="116"/>
        <end position="135"/>
    </location>
</feature>
<dbReference type="AlphaFoldDB" id="A0AAU7DHU7"/>
<proteinExistence type="predicted"/>
<organism evidence="2">
    <name type="scientific">Telmatobacter sp. DSM 110680</name>
    <dbReference type="NCBI Taxonomy" id="3036704"/>
    <lineage>
        <taxon>Bacteria</taxon>
        <taxon>Pseudomonadati</taxon>
        <taxon>Acidobacteriota</taxon>
        <taxon>Terriglobia</taxon>
        <taxon>Terriglobales</taxon>
        <taxon>Acidobacteriaceae</taxon>
        <taxon>Telmatobacter</taxon>
    </lineage>
</organism>
<keyword evidence="1" id="KW-0812">Transmembrane</keyword>
<dbReference type="EMBL" id="CP121196">
    <property type="protein sequence ID" value="XBH17318.1"/>
    <property type="molecule type" value="Genomic_DNA"/>
</dbReference>
<gene>
    <name evidence="2" type="ORF">P8935_22470</name>
</gene>
<evidence type="ECO:0000313" key="2">
    <source>
        <dbReference type="EMBL" id="XBH17318.1"/>
    </source>
</evidence>
<protein>
    <submittedName>
        <fullName evidence="2">Uncharacterized protein</fullName>
    </submittedName>
</protein>
<accession>A0AAU7DHU7</accession>
<keyword evidence="1" id="KW-0472">Membrane</keyword>
<feature type="transmembrane region" description="Helical" evidence="1">
    <location>
        <begin position="147"/>
        <end position="168"/>
    </location>
</feature>
<sequence length="189" mass="20750">MEITTRGLWTMVHGMGFGALYLLACSFAIVELYRRYKPGSQQPISLGDEVFLGRWLIAMAMIAWITVLTGAYIIYPWYRAVPPMGTGALNSFPQALLKSSPGTIGWHAIGMEWKEHIAWMTPISMTMAAVVFAQYRRSIGQFPQLRAAVVTFVVASFMCAGVAGFFGAELNKHAPVEGGRTIHLMSGGQ</sequence>
<feature type="transmembrane region" description="Helical" evidence="1">
    <location>
        <begin position="55"/>
        <end position="75"/>
    </location>
</feature>
<keyword evidence="1" id="KW-1133">Transmembrane helix</keyword>
<feature type="transmembrane region" description="Helical" evidence="1">
    <location>
        <begin position="12"/>
        <end position="34"/>
    </location>
</feature>
<reference evidence="2" key="1">
    <citation type="submission" date="2023-03" db="EMBL/GenBank/DDBJ databases">
        <title>Edaphobacter sp.</title>
        <authorList>
            <person name="Huber K.J."/>
            <person name="Papendorf J."/>
            <person name="Pilke C."/>
            <person name="Bunk B."/>
            <person name="Sproeer C."/>
            <person name="Pester M."/>
        </authorList>
    </citation>
    <scope>NUCLEOTIDE SEQUENCE</scope>
    <source>
        <strain evidence="2">DSM 110680</strain>
    </source>
</reference>
<evidence type="ECO:0000256" key="1">
    <source>
        <dbReference type="SAM" id="Phobius"/>
    </source>
</evidence>
<dbReference type="RefSeq" id="WP_348262549.1">
    <property type="nucleotide sequence ID" value="NZ_CP121196.1"/>
</dbReference>
<name>A0AAU7DHU7_9BACT</name>